<gene>
    <name evidence="3" type="ORF">UT53_C0021G0002</name>
</gene>
<dbReference type="SUPFAM" id="SSF53955">
    <property type="entry name" value="Lysozyme-like"/>
    <property type="match status" value="1"/>
</dbReference>
<comment type="caution">
    <text evidence="3">The sequence shown here is derived from an EMBL/GenBank/DDBJ whole genome shotgun (WGS) entry which is preliminary data.</text>
</comment>
<feature type="domain" description="Transglycosylase SLT" evidence="2">
    <location>
        <begin position="255"/>
        <end position="408"/>
    </location>
</feature>
<dbReference type="Proteomes" id="UP000034764">
    <property type="component" value="Unassembled WGS sequence"/>
</dbReference>
<keyword evidence="1" id="KW-0175">Coiled coil</keyword>
<feature type="coiled-coil region" evidence="1">
    <location>
        <begin position="31"/>
        <end position="65"/>
    </location>
</feature>
<evidence type="ECO:0000313" key="3">
    <source>
        <dbReference type="EMBL" id="KKR23375.1"/>
    </source>
</evidence>
<proteinExistence type="predicted"/>
<dbReference type="InterPro" id="IPR023346">
    <property type="entry name" value="Lysozyme-like_dom_sf"/>
</dbReference>
<dbReference type="InterPro" id="IPR031304">
    <property type="entry name" value="SLT_2"/>
</dbReference>
<dbReference type="AlphaFoldDB" id="A0A0G0RLK3"/>
<evidence type="ECO:0000256" key="1">
    <source>
        <dbReference type="SAM" id="Coils"/>
    </source>
</evidence>
<dbReference type="Pfam" id="PF13406">
    <property type="entry name" value="SLT_2"/>
    <property type="match status" value="1"/>
</dbReference>
<dbReference type="EMBL" id="LBXD01000021">
    <property type="protein sequence ID" value="KKR23375.1"/>
    <property type="molecule type" value="Genomic_DNA"/>
</dbReference>
<feature type="coiled-coil region" evidence="1">
    <location>
        <begin position="168"/>
        <end position="233"/>
    </location>
</feature>
<dbReference type="Gene3D" id="6.10.250.3150">
    <property type="match status" value="1"/>
</dbReference>
<accession>A0A0G0RLK3</accession>
<sequence>MTMMKKSRFIRGICAGIMAVLFFVALSQSIYADTQSEILDRQRQIDEIQRQIDEYQAVIDSSRTKSTTLQSEISKMNAKISQIQLEIRSLALSINKTGLEIGAAEVQITDSENKIEKHKLALAQFVKLVNKNDQTTLTELLIANASLSDFFNALNNVKTTQQNLKDSIVAIRALKNDLEIKKTDLEDKKAELERSRTMQEMSKNDLDSSKSSINKLLKETKGQESKYQELVKKSQKDIEAIRSQITYLAQNGITAEEAVKYGQLAAIRTGIRPAYLLAELNQESGLGINVGKCIIVDATSGASKHIVTGKVSARGINPTRDLPLFLRITEGLGKDPFQTVISCWPGYGWGGAMGPAQFIPSTWMGYRDEVTRLTGHNPANPWSIEDAFVAAASKLAHDGADSKTKAGEIAASKRYFCGSAISTNSKCVNYANMVQRKAAEIEANL</sequence>
<evidence type="ECO:0000313" key="4">
    <source>
        <dbReference type="Proteomes" id="UP000034764"/>
    </source>
</evidence>
<reference evidence="3 4" key="1">
    <citation type="journal article" date="2015" name="Nature">
        <title>rRNA introns, odd ribosomes, and small enigmatic genomes across a large radiation of phyla.</title>
        <authorList>
            <person name="Brown C.T."/>
            <person name="Hug L.A."/>
            <person name="Thomas B.C."/>
            <person name="Sharon I."/>
            <person name="Castelle C.J."/>
            <person name="Singh A."/>
            <person name="Wilkins M.J."/>
            <person name="Williams K.H."/>
            <person name="Banfield J.F."/>
        </authorList>
    </citation>
    <scope>NUCLEOTIDE SEQUENCE [LARGE SCALE GENOMIC DNA]</scope>
</reference>
<protein>
    <submittedName>
        <fullName evidence="3">Cell wall endopeptidase, family M23/M37</fullName>
    </submittedName>
</protein>
<evidence type="ECO:0000259" key="2">
    <source>
        <dbReference type="Pfam" id="PF13406"/>
    </source>
</evidence>
<name>A0A0G0RLK3_9BACT</name>
<organism evidence="3 4">
    <name type="scientific">Candidatus Yanofskybacteria bacterium GW2011_GWD2_39_48</name>
    <dbReference type="NCBI Taxonomy" id="1619031"/>
    <lineage>
        <taxon>Bacteria</taxon>
        <taxon>Candidatus Yanofskyibacteriota</taxon>
    </lineage>
</organism>